<evidence type="ECO:0000256" key="9">
    <source>
        <dbReference type="ARBA" id="ARBA00048090"/>
    </source>
</evidence>
<keyword evidence="8" id="KW-0311">Gluconate utilization</keyword>
<dbReference type="RefSeq" id="WP_179837217.1">
    <property type="nucleotide sequence ID" value="NZ_BMRD01000002.1"/>
</dbReference>
<evidence type="ECO:0000313" key="12">
    <source>
        <dbReference type="Proteomes" id="UP000591272"/>
    </source>
</evidence>
<dbReference type="EMBL" id="JACCBT010000001">
    <property type="protein sequence ID" value="NYE16721.1"/>
    <property type="molecule type" value="Genomic_DNA"/>
</dbReference>
<comment type="pathway">
    <text evidence="1">Carbohydrate acid metabolism.</text>
</comment>
<accession>A0A7Y9GI13</accession>
<proteinExistence type="inferred from homology"/>
<dbReference type="FunFam" id="3.40.50.300:FF:000522">
    <property type="entry name" value="Gluconokinase"/>
    <property type="match status" value="1"/>
</dbReference>
<comment type="caution">
    <text evidence="11">The sequence shown here is derived from an EMBL/GenBank/DDBJ whole genome shotgun (WGS) entry which is preliminary data.</text>
</comment>
<dbReference type="Pfam" id="PF13671">
    <property type="entry name" value="AAA_33"/>
    <property type="match status" value="1"/>
</dbReference>
<dbReference type="CDD" id="cd02021">
    <property type="entry name" value="GntK"/>
    <property type="match status" value="1"/>
</dbReference>
<gene>
    <name evidence="11" type="ORF">BJ999_007017</name>
</gene>
<evidence type="ECO:0000313" key="11">
    <source>
        <dbReference type="EMBL" id="NYE16721.1"/>
    </source>
</evidence>
<dbReference type="EC" id="2.7.1.12" evidence="3 10"/>
<keyword evidence="4 10" id="KW-0808">Transferase</keyword>
<evidence type="ECO:0000256" key="5">
    <source>
        <dbReference type="ARBA" id="ARBA00022741"/>
    </source>
</evidence>
<dbReference type="AlphaFoldDB" id="A0A7Y9GI13"/>
<evidence type="ECO:0000256" key="6">
    <source>
        <dbReference type="ARBA" id="ARBA00022777"/>
    </source>
</evidence>
<keyword evidence="5 10" id="KW-0547">Nucleotide-binding</keyword>
<dbReference type="GO" id="GO:0005737">
    <property type="term" value="C:cytoplasm"/>
    <property type="evidence" value="ECO:0007669"/>
    <property type="project" value="TreeGrafter"/>
</dbReference>
<evidence type="ECO:0000256" key="1">
    <source>
        <dbReference type="ARBA" id="ARBA00004761"/>
    </source>
</evidence>
<dbReference type="Gene3D" id="3.40.50.300">
    <property type="entry name" value="P-loop containing nucleotide triphosphate hydrolases"/>
    <property type="match status" value="1"/>
</dbReference>
<reference evidence="11 12" key="1">
    <citation type="submission" date="2020-07" db="EMBL/GenBank/DDBJ databases">
        <title>Sequencing the genomes of 1000 actinobacteria strains.</title>
        <authorList>
            <person name="Klenk H.-P."/>
        </authorList>
    </citation>
    <scope>NUCLEOTIDE SEQUENCE [LARGE SCALE GENOMIC DNA]</scope>
    <source>
        <strain evidence="11 12">DSM 43461</strain>
    </source>
</reference>
<keyword evidence="7 10" id="KW-0067">ATP-binding</keyword>
<organism evidence="11 12">
    <name type="scientific">Actinomadura citrea</name>
    <dbReference type="NCBI Taxonomy" id="46158"/>
    <lineage>
        <taxon>Bacteria</taxon>
        <taxon>Bacillati</taxon>
        <taxon>Actinomycetota</taxon>
        <taxon>Actinomycetes</taxon>
        <taxon>Streptosporangiales</taxon>
        <taxon>Thermomonosporaceae</taxon>
        <taxon>Actinomadura</taxon>
    </lineage>
</organism>
<keyword evidence="12" id="KW-1185">Reference proteome</keyword>
<dbReference type="PANTHER" id="PTHR43442">
    <property type="entry name" value="GLUCONOKINASE-RELATED"/>
    <property type="match status" value="1"/>
</dbReference>
<comment type="catalytic activity">
    <reaction evidence="9 10">
        <text>D-gluconate + ATP = 6-phospho-D-gluconate + ADP + H(+)</text>
        <dbReference type="Rhea" id="RHEA:19433"/>
        <dbReference type="ChEBI" id="CHEBI:15378"/>
        <dbReference type="ChEBI" id="CHEBI:18391"/>
        <dbReference type="ChEBI" id="CHEBI:30616"/>
        <dbReference type="ChEBI" id="CHEBI:58759"/>
        <dbReference type="ChEBI" id="CHEBI:456216"/>
        <dbReference type="EC" id="2.7.1.12"/>
    </reaction>
</comment>
<evidence type="ECO:0000256" key="7">
    <source>
        <dbReference type="ARBA" id="ARBA00022840"/>
    </source>
</evidence>
<name>A0A7Y9GI13_9ACTN</name>
<dbReference type="InterPro" id="IPR006001">
    <property type="entry name" value="Therm_gnt_kin"/>
</dbReference>
<dbReference type="InterPro" id="IPR027417">
    <property type="entry name" value="P-loop_NTPase"/>
</dbReference>
<comment type="similarity">
    <text evidence="2 10">Belongs to the gluconokinase GntK/GntV family.</text>
</comment>
<keyword evidence="6 10" id="KW-0418">Kinase</keyword>
<evidence type="ECO:0000256" key="2">
    <source>
        <dbReference type="ARBA" id="ARBA00008420"/>
    </source>
</evidence>
<dbReference type="Proteomes" id="UP000591272">
    <property type="component" value="Unassembled WGS sequence"/>
</dbReference>
<evidence type="ECO:0000256" key="4">
    <source>
        <dbReference type="ARBA" id="ARBA00022679"/>
    </source>
</evidence>
<dbReference type="SUPFAM" id="SSF52540">
    <property type="entry name" value="P-loop containing nucleoside triphosphate hydrolases"/>
    <property type="match status" value="1"/>
</dbReference>
<dbReference type="NCBIfam" id="TIGR01313">
    <property type="entry name" value="therm_gnt_kin"/>
    <property type="match status" value="1"/>
</dbReference>
<dbReference type="GO" id="GO:0005524">
    <property type="term" value="F:ATP binding"/>
    <property type="evidence" value="ECO:0007669"/>
    <property type="project" value="UniProtKB-KW"/>
</dbReference>
<evidence type="ECO:0000256" key="10">
    <source>
        <dbReference type="RuleBase" id="RU363066"/>
    </source>
</evidence>
<dbReference type="GO" id="GO:0046316">
    <property type="term" value="F:gluconokinase activity"/>
    <property type="evidence" value="ECO:0007669"/>
    <property type="project" value="UniProtKB-EC"/>
</dbReference>
<sequence length="181" mass="19410">MPPDNPPDTAEPMVILVAGVSGSGKTTIGTLLAERLGWEYAEADAFHSEANVAKMRAGHPLTDADRLPWLRAIAAWIADRLATGRPGVVTCSALKRRYRDLLAGGHAGVRLVLLDGDRDTIAARMRSRKGHFFKAELLDSQFADLEPPGPDENIITAPVTGTPEETVTHILKSLALTPTSP</sequence>
<protein>
    <recommendedName>
        <fullName evidence="3 10">Gluconokinase</fullName>
        <ecNumber evidence="3 10">2.7.1.12</ecNumber>
    </recommendedName>
</protein>
<dbReference type="PANTHER" id="PTHR43442:SF3">
    <property type="entry name" value="GLUCONOKINASE-RELATED"/>
    <property type="match status" value="1"/>
</dbReference>
<evidence type="ECO:0000256" key="8">
    <source>
        <dbReference type="ARBA" id="ARBA00023064"/>
    </source>
</evidence>
<dbReference type="GO" id="GO:0019521">
    <property type="term" value="P:D-gluconate metabolic process"/>
    <property type="evidence" value="ECO:0007669"/>
    <property type="project" value="UniProtKB-KW"/>
</dbReference>
<evidence type="ECO:0000256" key="3">
    <source>
        <dbReference type="ARBA" id="ARBA00012054"/>
    </source>
</evidence>